<name>A0ABP8FVR4_9BACT</name>
<dbReference type="RefSeq" id="WP_344979077.1">
    <property type="nucleotide sequence ID" value="NZ_BAABFN010000005.1"/>
</dbReference>
<feature type="transmembrane region" description="Helical" evidence="1">
    <location>
        <begin position="27"/>
        <end position="47"/>
    </location>
</feature>
<keyword evidence="1" id="KW-0472">Membrane</keyword>
<organism evidence="2 3">
    <name type="scientific">Compostibacter hankyongensis</name>
    <dbReference type="NCBI Taxonomy" id="1007089"/>
    <lineage>
        <taxon>Bacteria</taxon>
        <taxon>Pseudomonadati</taxon>
        <taxon>Bacteroidota</taxon>
        <taxon>Chitinophagia</taxon>
        <taxon>Chitinophagales</taxon>
        <taxon>Chitinophagaceae</taxon>
        <taxon>Compostibacter</taxon>
    </lineage>
</organism>
<feature type="transmembrane region" description="Helical" evidence="1">
    <location>
        <begin position="59"/>
        <end position="78"/>
    </location>
</feature>
<protein>
    <submittedName>
        <fullName evidence="2">Uncharacterized protein</fullName>
    </submittedName>
</protein>
<accession>A0ABP8FVR4</accession>
<proteinExistence type="predicted"/>
<keyword evidence="1" id="KW-0812">Transmembrane</keyword>
<dbReference type="EMBL" id="BAABFN010000005">
    <property type="protein sequence ID" value="GAA4311991.1"/>
    <property type="molecule type" value="Genomic_DNA"/>
</dbReference>
<evidence type="ECO:0000313" key="2">
    <source>
        <dbReference type="EMBL" id="GAA4311991.1"/>
    </source>
</evidence>
<comment type="caution">
    <text evidence="2">The sequence shown here is derived from an EMBL/GenBank/DDBJ whole genome shotgun (WGS) entry which is preliminary data.</text>
</comment>
<evidence type="ECO:0000313" key="3">
    <source>
        <dbReference type="Proteomes" id="UP001501207"/>
    </source>
</evidence>
<dbReference type="Proteomes" id="UP001501207">
    <property type="component" value="Unassembled WGS sequence"/>
</dbReference>
<keyword evidence="1" id="KW-1133">Transmembrane helix</keyword>
<sequence>MLNAQEKGFYDYWEAHREKKRKWTSQLFDSLPIGLLFALPMILFFLMEGARNKAMIGKTDLVLICTGTFFIALFYSIFRGRFRWERNEEKYQALRRKLERDASPESPEAG</sequence>
<keyword evidence="3" id="KW-1185">Reference proteome</keyword>
<reference evidence="3" key="1">
    <citation type="journal article" date="2019" name="Int. J. Syst. Evol. Microbiol.">
        <title>The Global Catalogue of Microorganisms (GCM) 10K type strain sequencing project: providing services to taxonomists for standard genome sequencing and annotation.</title>
        <authorList>
            <consortium name="The Broad Institute Genomics Platform"/>
            <consortium name="The Broad Institute Genome Sequencing Center for Infectious Disease"/>
            <person name="Wu L."/>
            <person name="Ma J."/>
        </authorList>
    </citation>
    <scope>NUCLEOTIDE SEQUENCE [LARGE SCALE GENOMIC DNA]</scope>
    <source>
        <strain evidence="3">JCM 17664</strain>
    </source>
</reference>
<evidence type="ECO:0000256" key="1">
    <source>
        <dbReference type="SAM" id="Phobius"/>
    </source>
</evidence>
<gene>
    <name evidence="2" type="ORF">GCM10023143_21400</name>
</gene>